<organism evidence="2 3">
    <name type="scientific">Winkia neuii subsp. anitrata</name>
    <dbReference type="NCBI Taxonomy" id="29318"/>
    <lineage>
        <taxon>Bacteria</taxon>
        <taxon>Bacillati</taxon>
        <taxon>Actinomycetota</taxon>
        <taxon>Actinomycetes</taxon>
        <taxon>Actinomycetales</taxon>
        <taxon>Actinomycetaceae</taxon>
        <taxon>Winkia</taxon>
    </lineage>
</organism>
<feature type="coiled-coil region" evidence="1">
    <location>
        <begin position="3"/>
        <end position="30"/>
    </location>
</feature>
<sequence length="102" mass="11824">MSLTEKEQLAAQNDQRLKQVEKDIAKLQEAPAQIKELAAQMGKLMQYYYGPWREDREELDKAGKGQYGVLSEDAIWDQMGDYRSGLEELLHEVETALKDYEK</sequence>
<evidence type="ECO:0000313" key="2">
    <source>
        <dbReference type="EMBL" id="WCE45217.1"/>
    </source>
</evidence>
<gene>
    <name evidence="2" type="ORF">PIG85_05975</name>
</gene>
<dbReference type="InterPro" id="IPR025384">
    <property type="entry name" value="DUF4298"/>
</dbReference>
<evidence type="ECO:0000313" key="3">
    <source>
        <dbReference type="Proteomes" id="UP001211044"/>
    </source>
</evidence>
<reference evidence="2" key="1">
    <citation type="submission" date="2023-01" db="EMBL/GenBank/DDBJ databases">
        <title>Comparative Genomic Analysis of the Clinically-Derived Winkia Strain NY0527 Provides Evidence into the Taxonomic Reassignment of Winkia neuii and Characterizes Their Virulence Traits.</title>
        <authorList>
            <person name="Cai X."/>
            <person name="Peng Y."/>
            <person name="Li M."/>
            <person name="Qiu Y."/>
            <person name="Wang Y."/>
            <person name="Xu L."/>
            <person name="Hou Q."/>
        </authorList>
    </citation>
    <scope>NUCLEOTIDE SEQUENCE</scope>
    <source>
        <strain evidence="2">NY0527</strain>
    </source>
</reference>
<dbReference type="AlphaFoldDB" id="A0AB38XLJ9"/>
<dbReference type="Proteomes" id="UP001211044">
    <property type="component" value="Chromosome"/>
</dbReference>
<protein>
    <submittedName>
        <fullName evidence="2">DUF4298 domain-containing protein</fullName>
    </submittedName>
</protein>
<name>A0AB38XLJ9_9ACTO</name>
<keyword evidence="1" id="KW-0175">Coiled coil</keyword>
<dbReference type="KEGG" id="wne:PIG85_05975"/>
<dbReference type="Pfam" id="PF14131">
    <property type="entry name" value="DUF4298"/>
    <property type="match status" value="1"/>
</dbReference>
<accession>A0AB38XLJ9</accession>
<proteinExistence type="predicted"/>
<dbReference type="EMBL" id="CP116394">
    <property type="protein sequence ID" value="WCE45217.1"/>
    <property type="molecule type" value="Genomic_DNA"/>
</dbReference>
<dbReference type="RefSeq" id="WP_271694299.1">
    <property type="nucleotide sequence ID" value="NZ_CP116394.1"/>
</dbReference>
<evidence type="ECO:0000256" key="1">
    <source>
        <dbReference type="SAM" id="Coils"/>
    </source>
</evidence>